<reference evidence="1 2" key="1">
    <citation type="submission" date="2014-03" db="EMBL/GenBank/DDBJ databases">
        <title>Genome sequence of Sphingobium yanoikuyae B1.</title>
        <authorList>
            <person name="Gan H.M."/>
            <person name="Gan H.Y."/>
            <person name="Savka M.A."/>
        </authorList>
    </citation>
    <scope>NUCLEOTIDE SEQUENCE [LARGE SCALE GENOMIC DNA]</scope>
    <source>
        <strain evidence="1 2">B1</strain>
    </source>
</reference>
<dbReference type="PATRIC" id="fig|13690.10.peg.961"/>
<dbReference type="eggNOG" id="ENOG502ZSW4">
    <property type="taxonomic scope" value="Bacteria"/>
</dbReference>
<proteinExistence type="predicted"/>
<dbReference type="EMBL" id="JGVR01000003">
    <property type="protein sequence ID" value="KEZ20887.1"/>
    <property type="molecule type" value="Genomic_DNA"/>
</dbReference>
<name>A0A084ESE5_SPHYA</name>
<dbReference type="SUPFAM" id="SSF53335">
    <property type="entry name" value="S-adenosyl-L-methionine-dependent methyltransferases"/>
    <property type="match status" value="1"/>
</dbReference>
<comment type="caution">
    <text evidence="1">The sequence shown here is derived from an EMBL/GenBank/DDBJ whole genome shotgun (WGS) entry which is preliminary data.</text>
</comment>
<organism evidence="1 2">
    <name type="scientific">Sphingobium yanoikuyae</name>
    <name type="common">Sphingomonas yanoikuyae</name>
    <dbReference type="NCBI Taxonomy" id="13690"/>
    <lineage>
        <taxon>Bacteria</taxon>
        <taxon>Pseudomonadati</taxon>
        <taxon>Pseudomonadota</taxon>
        <taxon>Alphaproteobacteria</taxon>
        <taxon>Sphingomonadales</taxon>
        <taxon>Sphingomonadaceae</taxon>
        <taxon>Sphingobium</taxon>
    </lineage>
</organism>
<gene>
    <name evidence="1" type="ORF">CP98_00928</name>
</gene>
<dbReference type="InterPro" id="IPR029063">
    <property type="entry name" value="SAM-dependent_MTases_sf"/>
</dbReference>
<protein>
    <recommendedName>
        <fullName evidence="3">Class I SAM-dependent methyltransferase</fullName>
    </recommendedName>
</protein>
<evidence type="ECO:0000313" key="2">
    <source>
        <dbReference type="Proteomes" id="UP000028534"/>
    </source>
</evidence>
<dbReference type="Gene3D" id="3.40.50.150">
    <property type="entry name" value="Vaccinia Virus protein VP39"/>
    <property type="match status" value="1"/>
</dbReference>
<sequence>MPRDLLKNIHYGDEIDDREALMRWPRRAFPQLDEAQFARIEQLVHHIFATVQDGIFDGPITAGDAAVIAAVMEHVRPVQMIEFGVASGWSSHFILSYAQAAGLLSTGIYLHSFDIMRQSAQGHDVGRYVHMHRPDLLPHWSLHTEVTSATLLAKEKRVKYRRDGPVMMFIDAGHEHPWPFLDLLYAYKAMPRGSWVVLQDVQMMERWIADCILYDVPSPPAVRGVNYAISHWPGTKILGGDMAYNSAALCLDVSPGQMRRFMADADLYRNEIAFEYGELMQMLLK</sequence>
<dbReference type="AlphaFoldDB" id="A0A084ESE5"/>
<dbReference type="Pfam" id="PF13578">
    <property type="entry name" value="Methyltransf_24"/>
    <property type="match status" value="1"/>
</dbReference>
<dbReference type="Proteomes" id="UP000028534">
    <property type="component" value="Unassembled WGS sequence"/>
</dbReference>
<dbReference type="RefSeq" id="WP_037517393.1">
    <property type="nucleotide sequence ID" value="NZ_JGVR01000003.1"/>
</dbReference>
<evidence type="ECO:0000313" key="1">
    <source>
        <dbReference type="EMBL" id="KEZ20887.1"/>
    </source>
</evidence>
<evidence type="ECO:0008006" key="3">
    <source>
        <dbReference type="Google" id="ProtNLM"/>
    </source>
</evidence>
<accession>A0A084ESE5</accession>